<evidence type="ECO:0000313" key="8">
    <source>
        <dbReference type="Proteomes" id="UP000007073"/>
    </source>
</evidence>
<evidence type="ECO:0000256" key="1">
    <source>
        <dbReference type="ARBA" id="ARBA00004651"/>
    </source>
</evidence>
<keyword evidence="8" id="KW-1185">Reference proteome</keyword>
<proteinExistence type="predicted"/>
<dbReference type="NCBIfam" id="TIGR00765">
    <property type="entry name" value="yihY_not_rbn"/>
    <property type="match status" value="1"/>
</dbReference>
<keyword evidence="4 6" id="KW-1133">Transmembrane helix</keyword>
<dbReference type="GO" id="GO:0005886">
    <property type="term" value="C:plasma membrane"/>
    <property type="evidence" value="ECO:0007669"/>
    <property type="project" value="UniProtKB-SubCell"/>
</dbReference>
<dbReference type="SUPFAM" id="SSF46785">
    <property type="entry name" value="Winged helix' DNA-binding domain"/>
    <property type="match status" value="1"/>
</dbReference>
<feature type="transmembrane region" description="Helical" evidence="6">
    <location>
        <begin position="119"/>
        <end position="138"/>
    </location>
</feature>
<dbReference type="EMBL" id="CP000148">
    <property type="protein sequence ID" value="ABB32997.1"/>
    <property type="molecule type" value="Genomic_DNA"/>
</dbReference>
<protein>
    <submittedName>
        <fullName evidence="7">Membrane-bound transcriptional regulator, ribonuclease BN-related protein</fullName>
    </submittedName>
</protein>
<comment type="subcellular location">
    <subcellularLocation>
        <location evidence="1">Cell membrane</location>
        <topology evidence="1">Multi-pass membrane protein</topology>
    </subcellularLocation>
</comment>
<dbReference type="eggNOG" id="COG1959">
    <property type="taxonomic scope" value="Bacteria"/>
</dbReference>
<dbReference type="PANTHER" id="PTHR30213">
    <property type="entry name" value="INNER MEMBRANE PROTEIN YHJD"/>
    <property type="match status" value="1"/>
</dbReference>
<dbReference type="PANTHER" id="PTHR30213:SF0">
    <property type="entry name" value="UPF0761 MEMBRANE PROTEIN YIHY"/>
    <property type="match status" value="1"/>
</dbReference>
<dbReference type="eggNOG" id="COG1295">
    <property type="taxonomic scope" value="Bacteria"/>
</dbReference>
<feature type="transmembrane region" description="Helical" evidence="6">
    <location>
        <begin position="234"/>
        <end position="253"/>
    </location>
</feature>
<feature type="transmembrane region" description="Helical" evidence="6">
    <location>
        <begin position="200"/>
        <end position="222"/>
    </location>
</feature>
<dbReference type="Gene3D" id="1.10.10.10">
    <property type="entry name" value="Winged helix-like DNA-binding domain superfamily/Winged helix DNA-binding domain"/>
    <property type="match status" value="1"/>
</dbReference>
<keyword evidence="3 6" id="KW-0812">Transmembrane</keyword>
<keyword evidence="5 6" id="KW-0472">Membrane</keyword>
<feature type="transmembrane region" description="Helical" evidence="6">
    <location>
        <begin position="158"/>
        <end position="180"/>
    </location>
</feature>
<evidence type="ECO:0000256" key="3">
    <source>
        <dbReference type="ARBA" id="ARBA00022692"/>
    </source>
</evidence>
<dbReference type="KEGG" id="gme:Gmet_2779"/>
<dbReference type="InterPro" id="IPR000944">
    <property type="entry name" value="Tscrpt_reg_Rrf2"/>
</dbReference>
<dbReference type="HOGENOM" id="CLU_032288_2_0_7"/>
<dbReference type="Proteomes" id="UP000007073">
    <property type="component" value="Chromosome"/>
</dbReference>
<name>Q39RX7_GEOMG</name>
<gene>
    <name evidence="7" type="ordered locus">Gmet_2779</name>
</gene>
<dbReference type="InterPro" id="IPR036390">
    <property type="entry name" value="WH_DNA-bd_sf"/>
</dbReference>
<reference evidence="7 8" key="2">
    <citation type="journal article" date="2009" name="BMC Microbiol.">
        <title>The genome sequence of Geobacter metallireducens: features of metabolism, physiology and regulation common and dissimilar to Geobacter sulfurreducens.</title>
        <authorList>
            <person name="Aklujkar M."/>
            <person name="Krushkal J."/>
            <person name="DiBartolo G."/>
            <person name="Lapidus A."/>
            <person name="Land M.L."/>
            <person name="Lovley D.R."/>
        </authorList>
    </citation>
    <scope>NUCLEOTIDE SEQUENCE [LARGE SCALE GENOMIC DNA]</scope>
    <source>
        <strain evidence="8">ATCC 53774 / DSM 7210 / GS-15</strain>
    </source>
</reference>
<feature type="transmembrane region" description="Helical" evidence="6">
    <location>
        <begin position="59"/>
        <end position="79"/>
    </location>
</feature>
<sequence length="453" mass="49938">MAQRETAVDRIIGFFTHALWEMEPDSFGPVKGRLLRCLQIGALVVKDFLDDQCLIRASALAFSTLLSIVPFFALAFAVLKGFGVQNTLEPFILDQVAAGSHEIVDKIVAYINNTKVGSLGAIGLAALFVTVVTLLGNVEEAFNAIWGVRETRSLYRKFSDYLSVLVSGPILLFAAVSTTTTIESQAFVQWIMGYTYLGDALLALFRLVPYLSIWIALVFLYMFIPNTKVRFRSALVGGIIAGTIWQGAQWGYIHFQVGVAKYNAIYGTLAVLPVFMVWLYASWVIVLLGGEVVYAHQHLRTFRREVRTPAISNAARERLALAVIYEISLAFHNDRPPWSITGLAEHLDVPERSVRELLECLEDEGVLAAGCGDDPLYLPARDLEHIRVGEVLSSLRNQGVGLPGQLGGEDHVVVDDLWEAIEAAVRSALGDLSFRDLAERVPLAGEPLSRRDS</sequence>
<evidence type="ECO:0000256" key="2">
    <source>
        <dbReference type="ARBA" id="ARBA00022475"/>
    </source>
</evidence>
<dbReference type="PROSITE" id="PS51197">
    <property type="entry name" value="HTH_RRF2_2"/>
    <property type="match status" value="1"/>
</dbReference>
<evidence type="ECO:0000313" key="7">
    <source>
        <dbReference type="EMBL" id="ABB32997.1"/>
    </source>
</evidence>
<dbReference type="RefSeq" id="WP_004511682.1">
    <property type="nucleotide sequence ID" value="NC_007517.1"/>
</dbReference>
<feature type="transmembrane region" description="Helical" evidence="6">
    <location>
        <begin position="265"/>
        <end position="294"/>
    </location>
</feature>
<evidence type="ECO:0000256" key="6">
    <source>
        <dbReference type="SAM" id="Phobius"/>
    </source>
</evidence>
<dbReference type="Pfam" id="PF03631">
    <property type="entry name" value="Virul_fac_BrkB"/>
    <property type="match status" value="1"/>
</dbReference>
<keyword evidence="2" id="KW-1003">Cell membrane</keyword>
<dbReference type="InterPro" id="IPR036388">
    <property type="entry name" value="WH-like_DNA-bd_sf"/>
</dbReference>
<dbReference type="AlphaFoldDB" id="Q39RX7"/>
<organism evidence="7 8">
    <name type="scientific">Geobacter metallireducens (strain ATCC 53774 / DSM 7210 / GS-15)</name>
    <dbReference type="NCBI Taxonomy" id="269799"/>
    <lineage>
        <taxon>Bacteria</taxon>
        <taxon>Pseudomonadati</taxon>
        <taxon>Thermodesulfobacteriota</taxon>
        <taxon>Desulfuromonadia</taxon>
        <taxon>Geobacterales</taxon>
        <taxon>Geobacteraceae</taxon>
        <taxon>Geobacter</taxon>
    </lineage>
</organism>
<dbReference type="Pfam" id="PF02082">
    <property type="entry name" value="Rrf2"/>
    <property type="match status" value="1"/>
</dbReference>
<dbReference type="STRING" id="269799.Gmet_2779"/>
<reference evidence="7 8" key="1">
    <citation type="submission" date="2005-10" db="EMBL/GenBank/DDBJ databases">
        <title>Complete sequence of Geobacter metallireducens GS-15.</title>
        <authorList>
            <consortium name="US DOE Joint Genome Institute"/>
            <person name="Copeland A."/>
            <person name="Lucas S."/>
            <person name="Lapidus A."/>
            <person name="Barry K."/>
            <person name="Detter J.C."/>
            <person name="Glavina T."/>
            <person name="Hammon N."/>
            <person name="Israni S."/>
            <person name="Pitluck S."/>
            <person name="Di Bartolo G."/>
            <person name="Chain P."/>
            <person name="Schmutz J."/>
            <person name="Larimer F."/>
            <person name="Land M."/>
            <person name="Kyrpides N."/>
            <person name="Ivanova N."/>
            <person name="Richardson P."/>
        </authorList>
    </citation>
    <scope>NUCLEOTIDE SEQUENCE [LARGE SCALE GENOMIC DNA]</scope>
    <source>
        <strain evidence="8">ATCC 53774 / DSM 7210 / GS-15</strain>
    </source>
</reference>
<dbReference type="InterPro" id="IPR017039">
    <property type="entry name" value="Virul_fac_BrkB"/>
</dbReference>
<accession>Q39RX7</accession>
<evidence type="ECO:0000256" key="4">
    <source>
        <dbReference type="ARBA" id="ARBA00022989"/>
    </source>
</evidence>
<evidence type="ECO:0000256" key="5">
    <source>
        <dbReference type="ARBA" id="ARBA00023136"/>
    </source>
</evidence>